<dbReference type="GO" id="GO:0042025">
    <property type="term" value="C:host cell nucleus"/>
    <property type="evidence" value="ECO:0007669"/>
    <property type="project" value="UniProtKB-SubCell"/>
</dbReference>
<keyword evidence="13 18" id="KW-0804">Transcription</keyword>
<feature type="short sequence motif" description="Nuclear export signal" evidence="18">
    <location>
        <begin position="68"/>
        <end position="76"/>
    </location>
</feature>
<comment type="caution">
    <text evidence="18">Lacks conserved residue(s) required for the propagation of feature annotation.</text>
</comment>
<dbReference type="EMBL" id="KY370097">
    <property type="protein sequence ID" value="ATP66841.1"/>
    <property type="molecule type" value="Genomic_DNA"/>
</dbReference>
<dbReference type="GO" id="GO:0003677">
    <property type="term" value="F:DNA binding"/>
    <property type="evidence" value="ECO:0007669"/>
    <property type="project" value="UniProtKB-UniRule"/>
</dbReference>
<protein>
    <recommendedName>
        <fullName evidence="18">Protein E7</fullName>
    </recommendedName>
</protein>
<comment type="function">
    <text evidence="18">Plays a role in viral genome replication by driving entry of quiescent cells into the cell cycle. Stimulation of progression from G1 to S phase allows the virus to efficiently use the cellular DNA replicating machinery to achieve viral genome replication. E7 protein has both transforming and trans-activating activities. Induces the disassembly of the E2F1 transcription factor from RB1, with subsequent transcriptional activation of E2F1-regulated S-phase genes. Interferes with host histone deacetylation mediated by HDAC1 and HDAC2, leading to transcription activation. Plays also a role in the inhibition of both antiviral and antiproliferative functions of host interferon alpha. Interaction with host TMEM173/STING impairs the ability of TMEM173/STING to sense cytosolic DNA and promote the production of type I interferon (IFN-alpha and IFN-beta).</text>
</comment>
<proteinExistence type="inferred from homology"/>
<evidence type="ECO:0000256" key="14">
    <source>
        <dbReference type="ARBA" id="ARBA00023200"/>
    </source>
</evidence>
<dbReference type="Gene3D" id="3.30.160.330">
    <property type="match status" value="1"/>
</dbReference>
<comment type="domain">
    <text evidence="18">The E7 terminal domain is an intrinsically disordered domain, whose flexibility and conformational transitions confer target adaptability to the oncoprotein. It allows adaptation to a variety of protein targets and exposes the PEST degradation sequence that regulates its turnover in the cell.</text>
</comment>
<reference evidence="19" key="1">
    <citation type="journal article" date="2018" name="Microbiome">
        <title>Comparative analysis of rodent and small mammal viromes to better understand the wildlife origin of emerging infectious diseases.</title>
        <authorList>
            <person name="Wu Z."/>
            <person name="Lu L."/>
            <person name="Du J."/>
            <person name="Yang L."/>
            <person name="Ren X."/>
            <person name="Liu B."/>
            <person name="Jiang J."/>
            <person name="Yang J."/>
            <person name="Dong J."/>
            <person name="Sun L."/>
            <person name="Zhu Y."/>
            <person name="Li Y."/>
            <person name="Zheng D."/>
            <person name="Zhang C."/>
            <person name="Su H."/>
            <person name="Zheng Y."/>
            <person name="Zhou H."/>
            <person name="Zhu G."/>
            <person name="Li H."/>
            <person name="Chmura A."/>
            <person name="Yang F."/>
            <person name="Daszak P."/>
            <person name="Wang J."/>
            <person name="Liu Q."/>
            <person name="Jin Q."/>
        </authorList>
    </citation>
    <scope>NUCLEOTIDE SEQUENCE [LARGE SCALE GENOMIC DNA]</scope>
    <source>
        <strain evidence="19">RtRn-PV/GD2014</strain>
    </source>
</reference>
<dbReference type="GO" id="GO:0039645">
    <property type="term" value="P:symbiont-mediated perturbation of host cell cycle G1/S transition checkpoint"/>
    <property type="evidence" value="ECO:0007669"/>
    <property type="project" value="UniProtKB-UniRule"/>
</dbReference>
<dbReference type="GO" id="GO:0003700">
    <property type="term" value="F:DNA-binding transcription factor activity"/>
    <property type="evidence" value="ECO:0007669"/>
    <property type="project" value="UniProtKB-UniRule"/>
</dbReference>
<keyword evidence="1 18" id="KW-1121">Modulation of host cell cycle by virus</keyword>
<keyword evidence="8 18" id="KW-1114">Inhibition of host interferon signaling pathway by virus</keyword>
<evidence type="ECO:0000256" key="11">
    <source>
        <dbReference type="ARBA" id="ARBA00023125"/>
    </source>
</evidence>
<dbReference type="GO" id="GO:0006351">
    <property type="term" value="P:DNA-templated transcription"/>
    <property type="evidence" value="ECO:0007669"/>
    <property type="project" value="UniProtKB-UniRule"/>
</dbReference>
<evidence type="ECO:0000256" key="8">
    <source>
        <dbReference type="ARBA" id="ARBA00022830"/>
    </source>
</evidence>
<dbReference type="GO" id="GO:0039502">
    <property type="term" value="P:symbiont-mediated suppression of host type I interferon-mediated signaling pathway"/>
    <property type="evidence" value="ECO:0007669"/>
    <property type="project" value="UniProtKB-UniRule"/>
</dbReference>
<evidence type="ECO:0000256" key="16">
    <source>
        <dbReference type="ARBA" id="ARBA00023280"/>
    </source>
</evidence>
<evidence type="ECO:0000256" key="1">
    <source>
        <dbReference type="ARBA" id="ARBA00022504"/>
    </source>
</evidence>
<organism evidence="19">
    <name type="scientific">Rodent papillomavirus</name>
    <dbReference type="NCBI Taxonomy" id="2050020"/>
    <lineage>
        <taxon>Viruses</taxon>
        <taxon>Monodnaviria</taxon>
        <taxon>Shotokuvirae</taxon>
        <taxon>Cossaviricota</taxon>
        <taxon>Papovaviricetes</taxon>
        <taxon>Zurhausenvirales</taxon>
        <taxon>Papillomaviridae</taxon>
    </lineage>
</organism>
<keyword evidence="4 18" id="KW-0945">Host-virus interaction</keyword>
<evidence type="ECO:0000256" key="12">
    <source>
        <dbReference type="ARBA" id="ARBA00023159"/>
    </source>
</evidence>
<evidence type="ECO:0000256" key="17">
    <source>
        <dbReference type="ARBA" id="ARBA00023309"/>
    </source>
</evidence>
<dbReference type="Proteomes" id="UP000289165">
    <property type="component" value="Segment"/>
</dbReference>
<keyword evidence="6 18" id="KW-0479">Metal-binding</keyword>
<evidence type="ECO:0000256" key="5">
    <source>
        <dbReference type="ARBA" id="ARBA00022632"/>
    </source>
</evidence>
<keyword evidence="5 18" id="KW-1090">Inhibition of host innate immune response by virus</keyword>
<evidence type="ECO:0000256" key="9">
    <source>
        <dbReference type="ARBA" id="ARBA00022833"/>
    </source>
</evidence>
<name>A0A2H4MX69_9PAPI</name>
<keyword evidence="9 18" id="KW-0862">Zinc</keyword>
<keyword evidence="3 18" id="KW-1048">Host nucleus</keyword>
<evidence type="ECO:0000313" key="19">
    <source>
        <dbReference type="EMBL" id="ATP66841.1"/>
    </source>
</evidence>
<gene>
    <name evidence="18" type="primary">E7</name>
</gene>
<dbReference type="OrthoDB" id="28268at10239"/>
<evidence type="ECO:0000256" key="2">
    <source>
        <dbReference type="ARBA" id="ARBA00022518"/>
    </source>
</evidence>
<feature type="zinc finger region" evidence="18">
    <location>
        <begin position="50"/>
        <end position="86"/>
    </location>
</feature>
<keyword evidence="11 18" id="KW-0238">DNA-binding</keyword>
<dbReference type="Pfam" id="PF00527">
    <property type="entry name" value="E7"/>
    <property type="match status" value="1"/>
</dbReference>
<comment type="subcellular location">
    <subcellularLocation>
        <location evidence="18">Host cytoplasm</location>
    </subcellularLocation>
    <subcellularLocation>
        <location evidence="18">Host nucleus</location>
    </subcellularLocation>
    <text evidence="18">Predominantly found in the host nucleus.</text>
</comment>
<dbReference type="GO" id="GO:0008270">
    <property type="term" value="F:zinc ion binding"/>
    <property type="evidence" value="ECO:0007669"/>
    <property type="project" value="UniProtKB-KW"/>
</dbReference>
<keyword evidence="16 18" id="KW-0899">Viral immunoevasion</keyword>
<evidence type="ECO:0000256" key="13">
    <source>
        <dbReference type="ARBA" id="ARBA00023163"/>
    </source>
</evidence>
<dbReference type="SUPFAM" id="SSF161234">
    <property type="entry name" value="E7 C-terminal domain-like"/>
    <property type="match status" value="1"/>
</dbReference>
<evidence type="ECO:0000256" key="15">
    <source>
        <dbReference type="ARBA" id="ARBA00023258"/>
    </source>
</evidence>
<evidence type="ECO:0000256" key="10">
    <source>
        <dbReference type="ARBA" id="ARBA00023015"/>
    </source>
</evidence>
<dbReference type="GO" id="GO:0019904">
    <property type="term" value="F:protein domain specific binding"/>
    <property type="evidence" value="ECO:0007669"/>
    <property type="project" value="UniProtKB-UniRule"/>
</dbReference>
<evidence type="ECO:0000256" key="18">
    <source>
        <dbReference type="HAMAP-Rule" id="MF_04004"/>
    </source>
</evidence>
<accession>A0A2H4MX69</accession>
<dbReference type="HAMAP" id="MF_04004">
    <property type="entry name" value="PPV_E7"/>
    <property type="match status" value="1"/>
</dbReference>
<comment type="subunit">
    <text evidence="18">Homodimer. Homooligomer. Interacts with host RB1; this interaction induces dissociation of RB1-E2F1 complex thereby disrupting RB1 activity. Interacts with host EP300; this interaction represses EP300 transcriptional activity. Interacts with protein E2; this interaction inhibits E7 oncogenic activity. Interacts with host TMEM173/STING; this interaction impairs the ability of TMEM173/STING to sense cytosolic DNA and promote the production of type I interferon (IFN-alpha and IFN-beta).</text>
</comment>
<dbReference type="InterPro" id="IPR000148">
    <property type="entry name" value="Papilloma_E7"/>
</dbReference>
<keyword evidence="7 18" id="KW-0863">Zinc-finger</keyword>
<sequence length="101" mass="10995">MLGPQATLPDIILCSLGGIPGDLPDVGSSSLSPDTEGGVGLDPYRVRTTCHGCEKTLRFIIVSTDGTRRVFEHLLLDDLHFLCPACVAVHIQVNRRNGRRR</sequence>
<comment type="similarity">
    <text evidence="18">Belongs to the papillomaviridae E7 protein family.</text>
</comment>
<comment type="PTM">
    <text evidence="18">Highly phosphorylated.</text>
</comment>
<keyword evidence="12 18" id="KW-0010">Activator</keyword>
<keyword evidence="10 18" id="KW-0805">Transcription regulation</keyword>
<keyword evidence="2 18" id="KW-0244">Early protein</keyword>
<dbReference type="GO" id="GO:0052170">
    <property type="term" value="P:symbiont-mediated suppression of host innate immune response"/>
    <property type="evidence" value="ECO:0007669"/>
    <property type="project" value="UniProtKB-KW"/>
</dbReference>
<evidence type="ECO:0000256" key="3">
    <source>
        <dbReference type="ARBA" id="ARBA00022562"/>
    </source>
</evidence>
<evidence type="ECO:0000256" key="6">
    <source>
        <dbReference type="ARBA" id="ARBA00022723"/>
    </source>
</evidence>
<keyword evidence="17 18" id="KW-1078">G1/S host cell cycle checkpoint dysregulation by virus</keyword>
<dbReference type="GO" id="GO:0030430">
    <property type="term" value="C:host cell cytoplasm"/>
    <property type="evidence" value="ECO:0007669"/>
    <property type="project" value="UniProtKB-SubCell"/>
</dbReference>
<evidence type="ECO:0000256" key="7">
    <source>
        <dbReference type="ARBA" id="ARBA00022771"/>
    </source>
</evidence>
<keyword evidence="14 18" id="KW-1035">Host cytoplasm</keyword>
<keyword evidence="15" id="KW-0922">Interferon antiviral system evasion</keyword>
<evidence type="ECO:0000256" key="4">
    <source>
        <dbReference type="ARBA" id="ARBA00022581"/>
    </source>
</evidence>